<sequence>MDCIFFCIQTRDAMSGRLSKFETVSRRVSSPALAFAGDSKFFGELAQALPQLRLCAAQPVERVSRSAGRTDRGLGIRLRTHLRKQHGAL</sequence>
<evidence type="ECO:0000313" key="1">
    <source>
        <dbReference type="EMBL" id="EDN82392.1"/>
    </source>
</evidence>
<name>A7A7N1_BIFAD</name>
<accession>A7A7N1</accession>
<reference evidence="1 2" key="1">
    <citation type="submission" date="2007-04" db="EMBL/GenBank/DDBJ databases">
        <authorList>
            <person name="Fulton L."/>
            <person name="Clifton S."/>
            <person name="Fulton B."/>
            <person name="Xu J."/>
            <person name="Minx P."/>
            <person name="Pepin K.H."/>
            <person name="Johnson M."/>
            <person name="Thiruvilangam P."/>
            <person name="Bhonagiri V."/>
            <person name="Nash W.E."/>
            <person name="Mardis E.R."/>
            <person name="Wilson R.K."/>
        </authorList>
    </citation>
    <scope>NUCLEOTIDE SEQUENCE [LARGE SCALE GENOMIC DNA]</scope>
    <source>
        <strain evidence="1 2">L2-32</strain>
    </source>
</reference>
<evidence type="ECO:0000313" key="2">
    <source>
        <dbReference type="Proteomes" id="UP000003773"/>
    </source>
</evidence>
<dbReference type="Proteomes" id="UP000003773">
    <property type="component" value="Unassembled WGS sequence"/>
</dbReference>
<reference evidence="1 2" key="2">
    <citation type="submission" date="2007-05" db="EMBL/GenBank/DDBJ databases">
        <title>Draft genome sequence of Bifidobacterium adolescentis (L2-32).</title>
        <authorList>
            <person name="Sudarsanam P."/>
            <person name="Ley R."/>
            <person name="Guruge J."/>
            <person name="Turnbaugh P.J."/>
            <person name="Mahowald M."/>
            <person name="Liep D."/>
            <person name="Gordon J."/>
        </authorList>
    </citation>
    <scope>NUCLEOTIDE SEQUENCE [LARGE SCALE GENOMIC DNA]</scope>
    <source>
        <strain evidence="1 2">L2-32</strain>
    </source>
</reference>
<dbReference type="EMBL" id="AAXD02000055">
    <property type="protein sequence ID" value="EDN82392.1"/>
    <property type="molecule type" value="Genomic_DNA"/>
</dbReference>
<proteinExistence type="predicted"/>
<dbReference type="HOGENOM" id="CLU_2459778_0_0_11"/>
<dbReference type="AlphaFoldDB" id="A7A7N1"/>
<comment type="caution">
    <text evidence="1">The sequence shown here is derived from an EMBL/GenBank/DDBJ whole genome shotgun (WGS) entry which is preliminary data.</text>
</comment>
<gene>
    <name evidence="1" type="ORF">BIFADO_01870</name>
</gene>
<protein>
    <submittedName>
        <fullName evidence="1">Uncharacterized protein</fullName>
    </submittedName>
</protein>
<feature type="non-terminal residue" evidence="1">
    <location>
        <position position="89"/>
    </location>
</feature>
<organism evidence="1 2">
    <name type="scientific">Bifidobacterium adolescentis L2-32</name>
    <dbReference type="NCBI Taxonomy" id="411481"/>
    <lineage>
        <taxon>Bacteria</taxon>
        <taxon>Bacillati</taxon>
        <taxon>Actinomycetota</taxon>
        <taxon>Actinomycetes</taxon>
        <taxon>Bifidobacteriales</taxon>
        <taxon>Bifidobacteriaceae</taxon>
        <taxon>Bifidobacterium</taxon>
    </lineage>
</organism>